<name>A0A9N7UJI3_PLEPL</name>
<evidence type="ECO:0000313" key="3">
    <source>
        <dbReference type="Proteomes" id="UP001153269"/>
    </source>
</evidence>
<reference evidence="2" key="1">
    <citation type="submission" date="2020-03" db="EMBL/GenBank/DDBJ databases">
        <authorList>
            <person name="Weist P."/>
        </authorList>
    </citation>
    <scope>NUCLEOTIDE SEQUENCE</scope>
</reference>
<evidence type="ECO:0000313" key="2">
    <source>
        <dbReference type="EMBL" id="CAB1431291.1"/>
    </source>
</evidence>
<sequence length="257" mass="27689">PVVNHLPVLSHLSPPAYPALTVTSREHIILIVVSVYRRRMLPALSEKTVDTQQIPDSTLGSTEANRDTGKAGVTTPECLYTEDGKHPTRTPLNGRIDATPKRQRTQRRPRGSGEPERESGLTKGKECPSKFLTAVARRLRGARPRASGTRSGGSEKRAAVGPLDRVPRLEGRTGRSARTAVCTRSGGGAVGRSHNRVRGARWTGPEAVRSQAGSSQGRQPQKHRTGSGQVRSGSKPRPPWAEPGAAAEPWDSEYAPL</sequence>
<organism evidence="2 3">
    <name type="scientific">Pleuronectes platessa</name>
    <name type="common">European plaice</name>
    <dbReference type="NCBI Taxonomy" id="8262"/>
    <lineage>
        <taxon>Eukaryota</taxon>
        <taxon>Metazoa</taxon>
        <taxon>Chordata</taxon>
        <taxon>Craniata</taxon>
        <taxon>Vertebrata</taxon>
        <taxon>Euteleostomi</taxon>
        <taxon>Actinopterygii</taxon>
        <taxon>Neopterygii</taxon>
        <taxon>Teleostei</taxon>
        <taxon>Neoteleostei</taxon>
        <taxon>Acanthomorphata</taxon>
        <taxon>Carangaria</taxon>
        <taxon>Pleuronectiformes</taxon>
        <taxon>Pleuronectoidei</taxon>
        <taxon>Pleuronectidae</taxon>
        <taxon>Pleuronectes</taxon>
    </lineage>
</organism>
<gene>
    <name evidence="2" type="ORF">PLEPLA_LOCUS19336</name>
</gene>
<dbReference type="EMBL" id="CADEAL010001329">
    <property type="protein sequence ID" value="CAB1431291.1"/>
    <property type="molecule type" value="Genomic_DNA"/>
</dbReference>
<keyword evidence="3" id="KW-1185">Reference proteome</keyword>
<accession>A0A9N7UJI3</accession>
<proteinExistence type="predicted"/>
<feature type="compositionally biased region" description="Polar residues" evidence="1">
    <location>
        <begin position="50"/>
        <end position="63"/>
    </location>
</feature>
<evidence type="ECO:0000256" key="1">
    <source>
        <dbReference type="SAM" id="MobiDB-lite"/>
    </source>
</evidence>
<dbReference type="Proteomes" id="UP001153269">
    <property type="component" value="Unassembled WGS sequence"/>
</dbReference>
<feature type="compositionally biased region" description="Basic and acidic residues" evidence="1">
    <location>
        <begin position="111"/>
        <end position="128"/>
    </location>
</feature>
<comment type="caution">
    <text evidence="2">The sequence shown here is derived from an EMBL/GenBank/DDBJ whole genome shotgun (WGS) entry which is preliminary data.</text>
</comment>
<protein>
    <submittedName>
        <fullName evidence="2">Uncharacterized protein</fullName>
    </submittedName>
</protein>
<feature type="compositionally biased region" description="Basic residues" evidence="1">
    <location>
        <begin position="101"/>
        <end position="110"/>
    </location>
</feature>
<dbReference type="AlphaFoldDB" id="A0A9N7UJI3"/>
<feature type="non-terminal residue" evidence="2">
    <location>
        <position position="1"/>
    </location>
</feature>
<feature type="region of interest" description="Disordered" evidence="1">
    <location>
        <begin position="47"/>
        <end position="257"/>
    </location>
</feature>